<keyword evidence="4" id="KW-0274">FAD</keyword>
<evidence type="ECO:0000259" key="6">
    <source>
        <dbReference type="Pfam" id="PF07992"/>
    </source>
</evidence>
<gene>
    <name evidence="7" type="ORF">JOC27_000059</name>
</gene>
<dbReference type="PRINTS" id="PR00368">
    <property type="entry name" value="FADPNR"/>
</dbReference>
<dbReference type="InterPro" id="IPR036188">
    <property type="entry name" value="FAD/NAD-bd_sf"/>
</dbReference>
<reference evidence="7 8" key="1">
    <citation type="submission" date="2021-01" db="EMBL/GenBank/DDBJ databases">
        <title>Genomic Encyclopedia of Type Strains, Phase IV (KMG-IV): sequencing the most valuable type-strain genomes for metagenomic binning, comparative biology and taxonomic classification.</title>
        <authorList>
            <person name="Goeker M."/>
        </authorList>
    </citation>
    <scope>NUCLEOTIDE SEQUENCE [LARGE SCALE GENOMIC DNA]</scope>
    <source>
        <strain evidence="7 8">DSM 100968</strain>
    </source>
</reference>
<sequence>MGKPKILILGAGYGGMMTTVRLTKELHAEDAEITLVNKHNYHYQTTWLHEAAAGTIHHDRTRMLIKNVINTNRVHFVQDSVRSIDRANKKVILKNGELTYDYLVIGLGFESNTFGIKGLEENAFAIRSVNTARKIREHIEYKFASYNNDPDAKDSDLTIVVGGAGLSGIEFLGELVNRIPELCKEYDIPAEKVKIINVEGLPMILPPFARDLAEYAQKYLESKGVIFKLGTFIKEATEDGVMVQKKDSEVMETIEAGTIVWTGGVKASHIPADSGFATNRGKIEVNPDLRAKEDDHVFAVGDVAVIFPKEGERPYPPTAQIAVQEAFYIAKNLKHLLKGEATETFVYKSQGTVASLGDKVGIGTVLDKKLTGKPAAFMKKVIDDKYLMELGGVGLVLKKGKFHFL</sequence>
<protein>
    <submittedName>
        <fullName evidence="7">NADH dehydrogenase</fullName>
    </submittedName>
</protein>
<organism evidence="7 8">
    <name type="scientific">Sporolactobacillus spathodeae</name>
    <dbReference type="NCBI Taxonomy" id="1465502"/>
    <lineage>
        <taxon>Bacteria</taxon>
        <taxon>Bacillati</taxon>
        <taxon>Bacillota</taxon>
        <taxon>Bacilli</taxon>
        <taxon>Bacillales</taxon>
        <taxon>Sporolactobacillaceae</taxon>
        <taxon>Sporolactobacillus</taxon>
    </lineage>
</organism>
<dbReference type="Gene3D" id="3.50.50.100">
    <property type="match status" value="1"/>
</dbReference>
<evidence type="ECO:0000256" key="5">
    <source>
        <dbReference type="ARBA" id="ARBA00023002"/>
    </source>
</evidence>
<comment type="similarity">
    <text evidence="2">Belongs to the NADH dehydrogenase family.</text>
</comment>
<evidence type="ECO:0000256" key="2">
    <source>
        <dbReference type="ARBA" id="ARBA00005272"/>
    </source>
</evidence>
<dbReference type="PANTHER" id="PTHR42913:SF3">
    <property type="entry name" value="64 KDA MITOCHONDRIAL NADH DEHYDROGENASE (EUROFUNG)"/>
    <property type="match status" value="1"/>
</dbReference>
<evidence type="ECO:0000256" key="4">
    <source>
        <dbReference type="ARBA" id="ARBA00022827"/>
    </source>
</evidence>
<keyword evidence="8" id="KW-1185">Reference proteome</keyword>
<dbReference type="Proteomes" id="UP000823201">
    <property type="component" value="Unassembled WGS sequence"/>
</dbReference>
<dbReference type="Pfam" id="PF07992">
    <property type="entry name" value="Pyr_redox_2"/>
    <property type="match status" value="1"/>
</dbReference>
<dbReference type="EMBL" id="JAFBEV010000001">
    <property type="protein sequence ID" value="MBM7656623.1"/>
    <property type="molecule type" value="Genomic_DNA"/>
</dbReference>
<comment type="cofactor">
    <cofactor evidence="1">
        <name>FAD</name>
        <dbReference type="ChEBI" id="CHEBI:57692"/>
    </cofactor>
</comment>
<comment type="caution">
    <text evidence="7">The sequence shown here is derived from an EMBL/GenBank/DDBJ whole genome shotgun (WGS) entry which is preliminary data.</text>
</comment>
<evidence type="ECO:0000313" key="7">
    <source>
        <dbReference type="EMBL" id="MBM7656623.1"/>
    </source>
</evidence>
<dbReference type="RefSeq" id="WP_205004988.1">
    <property type="nucleotide sequence ID" value="NZ_CBCRXA010000001.1"/>
</dbReference>
<dbReference type="PANTHER" id="PTHR42913">
    <property type="entry name" value="APOPTOSIS-INDUCING FACTOR 1"/>
    <property type="match status" value="1"/>
</dbReference>
<proteinExistence type="inferred from homology"/>
<keyword evidence="3" id="KW-0285">Flavoprotein</keyword>
<evidence type="ECO:0000256" key="3">
    <source>
        <dbReference type="ARBA" id="ARBA00022630"/>
    </source>
</evidence>
<name>A0ABS2Q4G6_9BACL</name>
<evidence type="ECO:0000313" key="8">
    <source>
        <dbReference type="Proteomes" id="UP000823201"/>
    </source>
</evidence>
<feature type="domain" description="FAD/NAD(P)-binding" evidence="6">
    <location>
        <begin position="5"/>
        <end position="326"/>
    </location>
</feature>
<evidence type="ECO:0000256" key="1">
    <source>
        <dbReference type="ARBA" id="ARBA00001974"/>
    </source>
</evidence>
<accession>A0ABS2Q4G6</accession>
<dbReference type="InterPro" id="IPR023753">
    <property type="entry name" value="FAD/NAD-binding_dom"/>
</dbReference>
<dbReference type="SUPFAM" id="SSF51905">
    <property type="entry name" value="FAD/NAD(P)-binding domain"/>
    <property type="match status" value="2"/>
</dbReference>
<dbReference type="InterPro" id="IPR051169">
    <property type="entry name" value="NADH-Q_oxidoreductase"/>
</dbReference>
<keyword evidence="5" id="KW-0560">Oxidoreductase</keyword>